<dbReference type="Proteomes" id="UP000319502">
    <property type="component" value="Unassembled WGS sequence"/>
</dbReference>
<evidence type="ECO:0000313" key="3">
    <source>
        <dbReference type="EMBL" id="TVO58772.1"/>
    </source>
</evidence>
<accession>A0A557R0U0</accession>
<dbReference type="AlphaFoldDB" id="A0A557R0U0"/>
<evidence type="ECO:0000256" key="1">
    <source>
        <dbReference type="SAM" id="MobiDB-lite"/>
    </source>
</evidence>
<feature type="region of interest" description="Disordered" evidence="1">
    <location>
        <begin position="20"/>
        <end position="61"/>
    </location>
</feature>
<name>A0A557R0U0_9RHOO</name>
<dbReference type="RefSeq" id="WP_144308295.1">
    <property type="nucleotide sequence ID" value="NZ_VMNK01000003.1"/>
</dbReference>
<keyword evidence="2" id="KW-0732">Signal</keyword>
<reference evidence="3 4" key="1">
    <citation type="submission" date="2019-07" db="EMBL/GenBank/DDBJ databases">
        <title>The pathways for chlorine oxyanion respiration interact through the shared metabolite chlorate.</title>
        <authorList>
            <person name="Barnum T.P."/>
            <person name="Cheng Y."/>
            <person name="Hill K.A."/>
            <person name="Lucas L.N."/>
            <person name="Carlson H.K."/>
            <person name="Coates J.D."/>
        </authorList>
    </citation>
    <scope>NUCLEOTIDE SEQUENCE [LARGE SCALE GENOMIC DNA]</scope>
    <source>
        <strain evidence="3 4">SFB-3</strain>
    </source>
</reference>
<feature type="signal peptide" evidence="2">
    <location>
        <begin position="1"/>
        <end position="19"/>
    </location>
</feature>
<dbReference type="EMBL" id="VMNK01000003">
    <property type="protein sequence ID" value="TVO58772.1"/>
    <property type="molecule type" value="Genomic_DNA"/>
</dbReference>
<organism evidence="3 4">
    <name type="scientific">Denitromonas halophila</name>
    <dbReference type="NCBI Taxonomy" id="1629404"/>
    <lineage>
        <taxon>Bacteria</taxon>
        <taxon>Pseudomonadati</taxon>
        <taxon>Pseudomonadota</taxon>
        <taxon>Betaproteobacteria</taxon>
        <taxon>Rhodocyclales</taxon>
        <taxon>Zoogloeaceae</taxon>
        <taxon>Denitromonas</taxon>
    </lineage>
</organism>
<keyword evidence="4" id="KW-1185">Reference proteome</keyword>
<feature type="chain" id="PRO_5021738090" evidence="2">
    <location>
        <begin position="20"/>
        <end position="61"/>
    </location>
</feature>
<feature type="compositionally biased region" description="Pro residues" evidence="1">
    <location>
        <begin position="37"/>
        <end position="50"/>
    </location>
</feature>
<dbReference type="PROSITE" id="PS51257">
    <property type="entry name" value="PROKAR_LIPOPROTEIN"/>
    <property type="match status" value="1"/>
</dbReference>
<proteinExistence type="predicted"/>
<comment type="caution">
    <text evidence="3">The sequence shown here is derived from an EMBL/GenBank/DDBJ whole genome shotgun (WGS) entry which is preliminary data.</text>
</comment>
<evidence type="ECO:0000313" key="4">
    <source>
        <dbReference type="Proteomes" id="UP000319502"/>
    </source>
</evidence>
<protein>
    <submittedName>
        <fullName evidence="3">Uncharacterized protein</fullName>
    </submittedName>
</protein>
<evidence type="ECO:0000256" key="2">
    <source>
        <dbReference type="SAM" id="SignalP"/>
    </source>
</evidence>
<sequence>MKRTSIALLAMLALPLLQACEPQSSEPPANTPRPADSAPPPDMSAPPPTSGTPQEGSKPAY</sequence>
<gene>
    <name evidence="3" type="ORF">FHP91_03670</name>
</gene>